<name>A0A934W4P6_9BURK</name>
<dbReference type="RefSeq" id="WP_200598134.1">
    <property type="nucleotide sequence ID" value="NZ_JAEPBG010000026.1"/>
</dbReference>
<evidence type="ECO:0000313" key="2">
    <source>
        <dbReference type="Proteomes" id="UP000622890"/>
    </source>
</evidence>
<keyword evidence="2" id="KW-1185">Reference proteome</keyword>
<dbReference type="AlphaFoldDB" id="A0A934W4P6"/>
<proteinExistence type="predicted"/>
<accession>A0A934W4P6</accession>
<comment type="caution">
    <text evidence="1">The sequence shown here is derived from an EMBL/GenBank/DDBJ whole genome shotgun (WGS) entry which is preliminary data.</text>
</comment>
<evidence type="ECO:0000313" key="1">
    <source>
        <dbReference type="EMBL" id="MBK4738761.1"/>
    </source>
</evidence>
<gene>
    <name evidence="1" type="ORF">JJB74_29465</name>
</gene>
<dbReference type="Proteomes" id="UP000622890">
    <property type="component" value="Unassembled WGS sequence"/>
</dbReference>
<dbReference type="EMBL" id="JAEPBG010000026">
    <property type="protein sequence ID" value="MBK4738761.1"/>
    <property type="molecule type" value="Genomic_DNA"/>
</dbReference>
<reference evidence="1" key="1">
    <citation type="submission" date="2021-01" db="EMBL/GenBank/DDBJ databases">
        <title>Genome sequence of strain Noviherbaspirillum sp. DKR-6.</title>
        <authorList>
            <person name="Chaudhary D.K."/>
        </authorList>
    </citation>
    <scope>NUCLEOTIDE SEQUENCE</scope>
    <source>
        <strain evidence="1">DKR-6</strain>
    </source>
</reference>
<sequence>MNTAFPIIRKSSGDGTAPIMKAIGSKPSAFMIDVFEKHGWSGGSLSALPFEFDQGKDVDGSYRGVVDIAFLATSLAVGTRTDSHAAGTARHLSAVPMFYRQHPVFMPLERHEFLQCEFAPGSTIHGE</sequence>
<organism evidence="1 2">
    <name type="scientific">Noviherbaspirillum pedocola</name>
    <dbReference type="NCBI Taxonomy" id="2801341"/>
    <lineage>
        <taxon>Bacteria</taxon>
        <taxon>Pseudomonadati</taxon>
        <taxon>Pseudomonadota</taxon>
        <taxon>Betaproteobacteria</taxon>
        <taxon>Burkholderiales</taxon>
        <taxon>Oxalobacteraceae</taxon>
        <taxon>Noviherbaspirillum</taxon>
    </lineage>
</organism>
<protein>
    <submittedName>
        <fullName evidence="1">Uncharacterized protein</fullName>
    </submittedName>
</protein>